<dbReference type="InterPro" id="IPR046582">
    <property type="entry name" value="DUF6630"/>
</dbReference>
<reference evidence="17 18" key="1">
    <citation type="submission" date="2011-09" db="EMBL/GenBank/DDBJ databases">
        <authorList>
            <person name="McClelland M."/>
            <person name="Clifton S."/>
            <person name="Porwollik S."/>
            <person name="Cheng P."/>
            <person name="Wollam A."/>
            <person name="Wang C."/>
            <person name="Pepin K."/>
            <person name="Bhonagiri V."/>
            <person name="Fulton R."/>
            <person name="Fulton L.F."/>
            <person name="Delehaunty K."/>
            <person name="Fronick C."/>
            <person name="O'Laughlin M."/>
            <person name="Godfrey J."/>
            <person name="Waligorski J."/>
            <person name="Appelbaum E."/>
            <person name="Farmer C."/>
            <person name="Strong C."/>
            <person name="Tomlinson C."/>
            <person name="Hou S."/>
            <person name="Minx P."/>
            <person name="Warren W."/>
            <person name="Wilson R.K."/>
        </authorList>
    </citation>
    <scope>NUCLEOTIDE SEQUENCE [LARGE SCALE GENOMIC DNA]</scope>
    <source>
        <strain evidence="18">SARB 27</strain>
    </source>
</reference>
<feature type="binding site" evidence="14">
    <location>
        <position position="638"/>
    </location>
    <ligand>
        <name>NAD(+)</name>
        <dbReference type="ChEBI" id="CHEBI:57540"/>
    </ligand>
</feature>
<dbReference type="Pfam" id="PF02463">
    <property type="entry name" value="SMC_N"/>
    <property type="match status" value="1"/>
</dbReference>
<keyword evidence="9 14" id="KW-0067">ATP-binding</keyword>
<feature type="binding site" evidence="14">
    <location>
        <begin position="610"/>
        <end position="611"/>
    </location>
    <ligand>
        <name>NAD(+)</name>
        <dbReference type="ChEBI" id="CHEBI:57540"/>
    </ligand>
</feature>
<proteinExistence type="inferred from homology"/>
<feature type="domain" description="RecF/RecN/SMC N-terminal" evidence="15">
    <location>
        <begin position="786"/>
        <end position="1294"/>
    </location>
</feature>
<dbReference type="InterPro" id="IPR017437">
    <property type="entry name" value="ATP-NAD_kinase_PpnK-typ_C"/>
</dbReference>
<evidence type="ECO:0000256" key="7">
    <source>
        <dbReference type="ARBA" id="ARBA00022763"/>
    </source>
</evidence>
<dbReference type="NCBIfam" id="NF002893">
    <property type="entry name" value="PRK03378.1"/>
    <property type="match status" value="1"/>
</dbReference>
<dbReference type="GO" id="GO:0003951">
    <property type="term" value="F:NAD+ kinase activity"/>
    <property type="evidence" value="ECO:0007669"/>
    <property type="project" value="UniProtKB-UniRule"/>
</dbReference>
<evidence type="ECO:0000259" key="16">
    <source>
        <dbReference type="Pfam" id="PF20335"/>
    </source>
</evidence>
<dbReference type="HAMAP" id="MF_00361">
    <property type="entry name" value="NAD_kinase"/>
    <property type="match status" value="1"/>
</dbReference>
<dbReference type="FunFam" id="2.60.200.30:FF:000001">
    <property type="entry name" value="NAD kinase"/>
    <property type="match status" value="1"/>
</dbReference>
<dbReference type="GO" id="GO:0005737">
    <property type="term" value="C:cytoplasm"/>
    <property type="evidence" value="ECO:0007669"/>
    <property type="project" value="UniProtKB-SubCell"/>
</dbReference>
<dbReference type="NCBIfam" id="NF008121">
    <property type="entry name" value="PRK10869.1"/>
    <property type="match status" value="1"/>
</dbReference>
<comment type="caution">
    <text evidence="14">Lacks conserved residue(s) required for the propagation of feature annotation.</text>
</comment>
<evidence type="ECO:0000256" key="13">
    <source>
        <dbReference type="ARBA" id="ARBA00047925"/>
    </source>
</evidence>
<feature type="binding site" evidence="14">
    <location>
        <position position="640"/>
    </location>
    <ligand>
        <name>NAD(+)</name>
        <dbReference type="ChEBI" id="CHEBI:57540"/>
    </ligand>
</feature>
<evidence type="ECO:0000256" key="6">
    <source>
        <dbReference type="ARBA" id="ARBA00022741"/>
    </source>
</evidence>
<evidence type="ECO:0000256" key="8">
    <source>
        <dbReference type="ARBA" id="ARBA00022777"/>
    </source>
</evidence>
<feature type="binding site" evidence="14">
    <location>
        <begin position="651"/>
        <end position="656"/>
    </location>
    <ligand>
        <name>NAD(+)</name>
        <dbReference type="ChEBI" id="CHEBI:57540"/>
    </ligand>
</feature>
<name>A0A6C8GCA8_SALIN</name>
<comment type="function">
    <text evidence="14">Involved in the regulation of the intracellular balance of NAD and NADP, and is a key enzyme in the biosynthesis of NADP. Catalyzes specifically the phosphorylation on 2'-hydroxyl of the adenosine moiety of NAD to yield NADP.</text>
</comment>
<keyword evidence="11 14" id="KW-0520">NAD</keyword>
<dbReference type="GO" id="GO:0009432">
    <property type="term" value="P:SOS response"/>
    <property type="evidence" value="ECO:0007669"/>
    <property type="project" value="UniProtKB-ARBA"/>
</dbReference>
<evidence type="ECO:0000313" key="18">
    <source>
        <dbReference type="Proteomes" id="UP000004564"/>
    </source>
</evidence>
<keyword evidence="6 14" id="KW-0547">Nucleotide-binding</keyword>
<dbReference type="CDD" id="cd03241">
    <property type="entry name" value="ABC_RecN"/>
    <property type="match status" value="2"/>
</dbReference>
<dbReference type="EC" id="2.7.1.23" evidence="14"/>
<evidence type="ECO:0000313" key="17">
    <source>
        <dbReference type="EMBL" id="EHB42919.1"/>
    </source>
</evidence>
<dbReference type="GO" id="GO:0005524">
    <property type="term" value="F:ATP binding"/>
    <property type="evidence" value="ECO:0007669"/>
    <property type="project" value="UniProtKB-KW"/>
</dbReference>
<dbReference type="Pfam" id="PF20143">
    <property type="entry name" value="NAD_kinase_C"/>
    <property type="match status" value="1"/>
</dbReference>
<dbReference type="GO" id="GO:0019674">
    <property type="term" value="P:NAD+ metabolic process"/>
    <property type="evidence" value="ECO:0007669"/>
    <property type="project" value="InterPro"/>
</dbReference>
<dbReference type="SUPFAM" id="SSF52540">
    <property type="entry name" value="P-loop containing nucleoside triphosphate hydrolases"/>
    <property type="match status" value="2"/>
</dbReference>
<dbReference type="FunFam" id="3.40.50.10330:FF:000004">
    <property type="entry name" value="NAD kinase"/>
    <property type="match status" value="1"/>
</dbReference>
<dbReference type="GO" id="GO:0006281">
    <property type="term" value="P:DNA repair"/>
    <property type="evidence" value="ECO:0007669"/>
    <property type="project" value="UniProtKB-KW"/>
</dbReference>
<comment type="similarity">
    <text evidence="3">Belongs to the RecN family.</text>
</comment>
<dbReference type="NCBIfam" id="TIGR00634">
    <property type="entry name" value="recN"/>
    <property type="match status" value="1"/>
</dbReference>
<keyword evidence="10 14" id="KW-0521">NADP</keyword>
<evidence type="ECO:0000256" key="12">
    <source>
        <dbReference type="ARBA" id="ARBA00023204"/>
    </source>
</evidence>
<comment type="caution">
    <text evidence="17">The sequence shown here is derived from an EMBL/GenBank/DDBJ whole genome shotgun (WGS) entry which is preliminary data.</text>
</comment>
<keyword evidence="8 14" id="KW-0418">Kinase</keyword>
<evidence type="ECO:0000256" key="9">
    <source>
        <dbReference type="ARBA" id="ARBA00022840"/>
    </source>
</evidence>
<dbReference type="InterPro" id="IPR017438">
    <property type="entry name" value="ATP-NAD_kinase_N"/>
</dbReference>
<dbReference type="InterPro" id="IPR002504">
    <property type="entry name" value="NADK"/>
</dbReference>
<gene>
    <name evidence="14" type="primary">nadK</name>
    <name evidence="17" type="ORF">SEENIN0B_02817</name>
</gene>
<keyword evidence="7" id="KW-0227">DNA damage</keyword>
<feature type="active site" description="Proton acceptor" evidence="14">
    <location>
        <position position="536"/>
    </location>
</feature>
<feature type="binding site" evidence="14">
    <location>
        <position position="710"/>
    </location>
    <ligand>
        <name>NAD(+)</name>
        <dbReference type="ChEBI" id="CHEBI:57540"/>
    </ligand>
</feature>
<dbReference type="Pfam" id="PF20335">
    <property type="entry name" value="DUF6630"/>
    <property type="match status" value="1"/>
</dbReference>
<evidence type="ECO:0000256" key="5">
    <source>
        <dbReference type="ARBA" id="ARBA00022679"/>
    </source>
</evidence>
<dbReference type="Proteomes" id="UP000004564">
    <property type="component" value="Chromosome"/>
</dbReference>
<dbReference type="PANTHER" id="PTHR11059">
    <property type="entry name" value="DNA REPAIR PROTEIN RECN"/>
    <property type="match status" value="1"/>
</dbReference>
<evidence type="ECO:0000256" key="14">
    <source>
        <dbReference type="HAMAP-Rule" id="MF_00361"/>
    </source>
</evidence>
<dbReference type="Gene3D" id="2.60.200.30">
    <property type="entry name" value="Probable inorganic polyphosphate/atp-NAD kinase, domain 2"/>
    <property type="match status" value="1"/>
</dbReference>
<comment type="function">
    <text evidence="2">May be involved in recombinational repair of damaged DNA.</text>
</comment>
<feature type="binding site" evidence="14">
    <location>
        <position position="621"/>
    </location>
    <ligand>
        <name>NAD(+)</name>
        <dbReference type="ChEBI" id="CHEBI:57540"/>
    </ligand>
</feature>
<comment type="subcellular location">
    <subcellularLocation>
        <location evidence="14">Cytoplasm</location>
    </subcellularLocation>
</comment>
<evidence type="ECO:0000256" key="11">
    <source>
        <dbReference type="ARBA" id="ARBA00023027"/>
    </source>
</evidence>
<sequence>MTFQAFRKDIDVMSEDYVIEWEKNFADDLNVVASVILSHNPTLWPTIFSQLSTQPEIFEDEDEDEYGLQDVLDCSGGDLGNNDLAQAFLQVLRGEGLIHLVDWKGEDEEGELANFAADRFYELTKNLTDSEELRNLLVEITQEDEISDVCEAGDRYLDEIFERIQTELNKRGFQIFDLNEGSDTYNVVVLPMSEYKKIEDFNTPWLEVQDFLSKKMADFTSAIRLLLRLRYRHHRRANGTTVQRIAFLHNTQHIACRNLFRLHHRNRLMHVRVQRHVGLSNHFHAELTHHIQHRLQRQLNPFDHCRHIRIGFVCDFQRAIQAIDYRQQFVDELLESEFMRFFDVLFSTTAQVFHFRFDAQHGVAFASLGFCKLNFQIRNFFIARIHLLSRIVWFNCLNLFVLIHDNFFRGLPLRRFLFFTTHEFLRRFFRIHLANFAYYGDQIQGFKGSTHIVINLRYKDLRKMNNHFKCIGIVGHPRHPTALTTHEMLYRWLCDQGYEVIVEQQIAHELQLKNVPTGTLAEIGQQADLAVVVGGDGNMLGAARTLARYDINVIGINRGNLGFLTDLDPDNALQQLSDVLEGRYISEKRFLLEAQVCQQDRQKRISTAINEVVLHPGKVAHMIEFEVYIDETFAFSQRSDGLIISTPTGSTAYSLSAGGPILTPSLDAITLVPMFPHTLSARPLVINSSSTIRLRFSHRRSDLEISCDSQIALPIQEGEDVLIRRCDYHLNLIHPKDYSYFNTLSTKLGWSKNYSNFTLASLLYKKPVYTVFNYSHGFSYRKTAMLAQLTISNFAIVRELEIDFQSGMTVITGETGAGKSIAIDALGLCLGGRAEADMVRTGATRADLCARFALKDTPAALRWLEENQLEEGRECLLRRVISSDGRSRGFINGTAVPLSQLRELGQLLIQIHGQHAHQQLTKPEQQKSLLDSYANEAALAQQMAARYQLWHQSCRDLAHHQQQSQERAARAELLQYQLKELNDFNPQAGEFEQIDEEYKRLANSGQLLTTSQNALALLADGEDVNLQSQLYSAKQLVSELVGMDSKLSGILDMLEEATIQLTEASDELRHYCERLDLDPNRLFELEQRIAKQISLARKHHVSPEALPQLYQSLLEEQQQLDDQADSLETLTLAVNKHHQQALETAQALHQQRQFYAQELGQLITESMHLLSMPHGLFTIDVKFDEHHLSNDGADRVEFKVTTNPGQPLQPIAKVASGGELSRIALAIQVITARKMETPALIFDEVDVGISGPTAAVVGKLLRQLGESTQVMCVTHLPQVAGCGHQHFFVSKETDGAMTETHMQPLDKRARLQELARLLGGSEVTRNTLANAKELLAA</sequence>
<dbReference type="InterPro" id="IPR027417">
    <property type="entry name" value="P-loop_NTPase"/>
</dbReference>
<feature type="binding site" evidence="14">
    <location>
        <begin position="536"/>
        <end position="537"/>
    </location>
    <ligand>
        <name>NAD(+)</name>
        <dbReference type="ChEBI" id="CHEBI:57540"/>
    </ligand>
</feature>
<dbReference type="GO" id="GO:0046872">
    <property type="term" value="F:metal ion binding"/>
    <property type="evidence" value="ECO:0007669"/>
    <property type="project" value="UniProtKB-UniRule"/>
</dbReference>
<dbReference type="GO" id="GO:0051287">
    <property type="term" value="F:NAD binding"/>
    <property type="evidence" value="ECO:0007669"/>
    <property type="project" value="UniProtKB-ARBA"/>
</dbReference>
<dbReference type="GO" id="GO:0006741">
    <property type="term" value="P:NADP+ biosynthetic process"/>
    <property type="evidence" value="ECO:0007669"/>
    <property type="project" value="UniProtKB-UniRule"/>
</dbReference>
<dbReference type="FunFam" id="3.40.50.300:FF:000319">
    <property type="entry name" value="DNA repair protein RecN"/>
    <property type="match status" value="1"/>
</dbReference>
<keyword evidence="12" id="KW-0234">DNA repair</keyword>
<dbReference type="InterPro" id="IPR003395">
    <property type="entry name" value="RecF/RecN/SMC_N"/>
</dbReference>
<dbReference type="Gene3D" id="3.40.50.10330">
    <property type="entry name" value="Probable inorganic polyphosphate/atp-NAD kinase, domain 1"/>
    <property type="match status" value="1"/>
</dbReference>
<evidence type="ECO:0000259" key="15">
    <source>
        <dbReference type="Pfam" id="PF02463"/>
    </source>
</evidence>
<comment type="catalytic activity">
    <reaction evidence="13 14">
        <text>NAD(+) + ATP = ADP + NADP(+) + H(+)</text>
        <dbReference type="Rhea" id="RHEA:18629"/>
        <dbReference type="ChEBI" id="CHEBI:15378"/>
        <dbReference type="ChEBI" id="CHEBI:30616"/>
        <dbReference type="ChEBI" id="CHEBI:57540"/>
        <dbReference type="ChEBI" id="CHEBI:58349"/>
        <dbReference type="ChEBI" id="CHEBI:456216"/>
        <dbReference type="EC" id="2.7.1.23"/>
    </reaction>
</comment>
<protein>
    <recommendedName>
        <fullName evidence="14">NAD kinase</fullName>
        <ecNumber evidence="14">2.7.1.23</ecNumber>
    </recommendedName>
    <alternativeName>
        <fullName evidence="14">ATP-dependent NAD kinase</fullName>
    </alternativeName>
</protein>
<accession>A0A6C8GCA8</accession>
<comment type="similarity">
    <text evidence="14">Belongs to the NAD kinase family.</text>
</comment>
<dbReference type="InterPro" id="IPR004604">
    <property type="entry name" value="DNA_recomb/repair_RecN"/>
</dbReference>
<evidence type="ECO:0000256" key="3">
    <source>
        <dbReference type="ARBA" id="ARBA00009441"/>
    </source>
</evidence>
<dbReference type="Pfam" id="PF01513">
    <property type="entry name" value="NAD_kinase"/>
    <property type="match status" value="1"/>
</dbReference>
<evidence type="ECO:0000256" key="4">
    <source>
        <dbReference type="ARBA" id="ARBA00022490"/>
    </source>
</evidence>
<dbReference type="SUPFAM" id="SSF111331">
    <property type="entry name" value="NAD kinase/diacylglycerol kinase-like"/>
    <property type="match status" value="1"/>
</dbReference>
<dbReference type="EMBL" id="AFYI01000002">
    <property type="protein sequence ID" value="EHB42919.1"/>
    <property type="molecule type" value="Genomic_DNA"/>
</dbReference>
<organism evidence="17 18">
    <name type="scientific">Salmonella enterica subsp. enterica serovar Infantis str. SARB27</name>
    <dbReference type="NCBI Taxonomy" id="596155"/>
    <lineage>
        <taxon>Bacteria</taxon>
        <taxon>Pseudomonadati</taxon>
        <taxon>Pseudomonadota</taxon>
        <taxon>Gammaproteobacteria</taxon>
        <taxon>Enterobacterales</taxon>
        <taxon>Enterobacteriaceae</taxon>
        <taxon>Salmonella</taxon>
    </lineage>
</organism>
<evidence type="ECO:0000256" key="2">
    <source>
        <dbReference type="ARBA" id="ARBA00003618"/>
    </source>
</evidence>
<dbReference type="Gene3D" id="3.40.50.300">
    <property type="entry name" value="P-loop containing nucleotide triphosphate hydrolases"/>
    <property type="match status" value="2"/>
</dbReference>
<dbReference type="InterPro" id="IPR016064">
    <property type="entry name" value="NAD/diacylglycerol_kinase_sf"/>
</dbReference>
<keyword evidence="4 14" id="KW-0963">Cytoplasm</keyword>
<evidence type="ECO:0000256" key="1">
    <source>
        <dbReference type="ARBA" id="ARBA00001968"/>
    </source>
</evidence>
<feature type="domain" description="DUF6630" evidence="16">
    <location>
        <begin position="53"/>
        <end position="200"/>
    </location>
</feature>
<dbReference type="PANTHER" id="PTHR11059:SF0">
    <property type="entry name" value="DNA REPAIR PROTEIN RECN"/>
    <property type="match status" value="1"/>
</dbReference>
<dbReference type="GO" id="GO:0006310">
    <property type="term" value="P:DNA recombination"/>
    <property type="evidence" value="ECO:0007669"/>
    <property type="project" value="InterPro"/>
</dbReference>
<comment type="cofactor">
    <cofactor evidence="1 14">
        <name>a divalent metal cation</name>
        <dbReference type="ChEBI" id="CHEBI:60240"/>
    </cofactor>
</comment>
<keyword evidence="5 14" id="KW-0808">Transferase</keyword>
<dbReference type="GO" id="GO:0043590">
    <property type="term" value="C:bacterial nucleoid"/>
    <property type="evidence" value="ECO:0007669"/>
    <property type="project" value="TreeGrafter"/>
</dbReference>
<dbReference type="NCBIfam" id="NF002306">
    <property type="entry name" value="PRK01231.1"/>
    <property type="match status" value="1"/>
</dbReference>
<dbReference type="FunFam" id="3.40.50.300:FF:000356">
    <property type="entry name" value="DNA repair protein RecN"/>
    <property type="match status" value="1"/>
</dbReference>
<evidence type="ECO:0000256" key="10">
    <source>
        <dbReference type="ARBA" id="ARBA00022857"/>
    </source>
</evidence>